<comment type="similarity">
    <text evidence="7">Belongs to the class I-like SAM-binding methyltransferase superfamily. rRNA adenine N(6)-methyltransferase family. RsmA subfamily.</text>
</comment>
<dbReference type="InterPro" id="IPR001737">
    <property type="entry name" value="KsgA/Erm"/>
</dbReference>
<reference evidence="10 11" key="1">
    <citation type="journal article" date="2015" name="Nature">
        <title>rRNA introns, odd ribosomes, and small enigmatic genomes across a large radiation of phyla.</title>
        <authorList>
            <person name="Brown C.T."/>
            <person name="Hug L.A."/>
            <person name="Thomas B.C."/>
            <person name="Sharon I."/>
            <person name="Castelle C.J."/>
            <person name="Singh A."/>
            <person name="Wilkins M.J."/>
            <person name="Williams K.H."/>
            <person name="Banfield J.F."/>
        </authorList>
    </citation>
    <scope>NUCLEOTIDE SEQUENCE [LARGE SCALE GENOMIC DNA]</scope>
</reference>
<evidence type="ECO:0000259" key="9">
    <source>
        <dbReference type="SMART" id="SM00650"/>
    </source>
</evidence>
<comment type="caution">
    <text evidence="10">The sequence shown here is derived from an EMBL/GenBank/DDBJ whole genome shotgun (WGS) entry which is preliminary data.</text>
</comment>
<feature type="binding site" evidence="7 8">
    <location>
        <position position="162"/>
    </location>
    <ligand>
        <name>S-adenosyl-L-methionine</name>
        <dbReference type="ChEBI" id="CHEBI:59789"/>
    </ligand>
</feature>
<evidence type="ECO:0000256" key="3">
    <source>
        <dbReference type="ARBA" id="ARBA00022603"/>
    </source>
</evidence>
<dbReference type="Pfam" id="PF00398">
    <property type="entry name" value="RrnaAD"/>
    <property type="match status" value="1"/>
</dbReference>
<dbReference type="GO" id="GO:0052908">
    <property type="term" value="F:16S rRNA (adenine(1518)-N(6)/adenine(1519)-N(6))-dimethyltransferase activity"/>
    <property type="evidence" value="ECO:0007669"/>
    <property type="project" value="UniProtKB-EC"/>
</dbReference>
<dbReference type="PANTHER" id="PTHR11727:SF7">
    <property type="entry name" value="DIMETHYLADENOSINE TRANSFERASE-RELATED"/>
    <property type="match status" value="1"/>
</dbReference>
<name>A0A0G1ENC3_9BACT</name>
<evidence type="ECO:0000256" key="7">
    <source>
        <dbReference type="HAMAP-Rule" id="MF_00607"/>
    </source>
</evidence>
<feature type="domain" description="Ribosomal RNA adenine methylase transferase N-terminal" evidence="9">
    <location>
        <begin position="51"/>
        <end position="273"/>
    </location>
</feature>
<dbReference type="GO" id="GO:0005829">
    <property type="term" value="C:cytosol"/>
    <property type="evidence" value="ECO:0007669"/>
    <property type="project" value="TreeGrafter"/>
</dbReference>
<keyword evidence="2 7" id="KW-0698">rRNA processing</keyword>
<keyword evidence="5 7" id="KW-0949">S-adenosyl-L-methionine</keyword>
<evidence type="ECO:0000256" key="5">
    <source>
        <dbReference type="ARBA" id="ARBA00022691"/>
    </source>
</evidence>
<dbReference type="Proteomes" id="UP000033907">
    <property type="component" value="Unassembled WGS sequence"/>
</dbReference>
<comment type="catalytic activity">
    <reaction evidence="7">
        <text>adenosine(1518)/adenosine(1519) in 16S rRNA + 4 S-adenosyl-L-methionine = N(6)-dimethyladenosine(1518)/N(6)-dimethyladenosine(1519) in 16S rRNA + 4 S-adenosyl-L-homocysteine + 4 H(+)</text>
        <dbReference type="Rhea" id="RHEA:19609"/>
        <dbReference type="Rhea" id="RHEA-COMP:10232"/>
        <dbReference type="Rhea" id="RHEA-COMP:10233"/>
        <dbReference type="ChEBI" id="CHEBI:15378"/>
        <dbReference type="ChEBI" id="CHEBI:57856"/>
        <dbReference type="ChEBI" id="CHEBI:59789"/>
        <dbReference type="ChEBI" id="CHEBI:74411"/>
        <dbReference type="ChEBI" id="CHEBI:74493"/>
        <dbReference type="EC" id="2.1.1.182"/>
    </reaction>
</comment>
<sequence>MKLVEDTTFGGGLPSDGEATSGFFNLQKIRTQKKFVPRKSLGQNFLKSEPALKKIIEAGEVKKDDIILEIGPGRGKLTEKLLERAGLVIAVEKDRELFEFLKTKFEKEIETNAFVLIHGDVLNFDVRETILKFFSGPRISGSLSRPDHSKNLELLRYKIIANIPYNITGAILRKFLSAKGGSASGGKKFLTARNQPERMVLMVQKEVAERILGRRENISYSKPSHGRKLGKESILSISVKAYGEPKMIMKVPARYFSPTPQVDSAVILIKNISRKNFEIPAQPSPKERERFGASPFGGGMEGVNEERFWKIVKAGFAHKRKKLSGNLKNLVSLEKTNLAVFKDKRAEDLSLTDWILLARTPNL</sequence>
<dbReference type="NCBIfam" id="TIGR00755">
    <property type="entry name" value="ksgA"/>
    <property type="match status" value="1"/>
</dbReference>
<keyword evidence="3 7" id="KW-0489">Methyltransferase</keyword>
<dbReference type="PATRIC" id="fig|1618778.3.peg.373"/>
<evidence type="ECO:0000256" key="4">
    <source>
        <dbReference type="ARBA" id="ARBA00022679"/>
    </source>
</evidence>
<dbReference type="EMBL" id="LCGH01000005">
    <property type="protein sequence ID" value="KKT11485.1"/>
    <property type="molecule type" value="Genomic_DNA"/>
</dbReference>
<dbReference type="PROSITE" id="PS51689">
    <property type="entry name" value="SAM_RNA_A_N6_MT"/>
    <property type="match status" value="1"/>
</dbReference>
<dbReference type="PROSITE" id="PS01131">
    <property type="entry name" value="RRNA_A_DIMETH"/>
    <property type="match status" value="1"/>
</dbReference>
<protein>
    <recommendedName>
        <fullName evidence="7">Ribosomal RNA small subunit methyltransferase A</fullName>
        <ecNumber evidence="7">2.1.1.182</ecNumber>
    </recommendedName>
    <alternativeName>
        <fullName evidence="7">16S rRNA (adenine(1518)-N(6)/adenine(1519)-N(6))-dimethyltransferase</fullName>
    </alternativeName>
    <alternativeName>
        <fullName evidence="7">16S rRNA dimethyladenosine transferase</fullName>
    </alternativeName>
    <alternativeName>
        <fullName evidence="7">16S rRNA dimethylase</fullName>
    </alternativeName>
    <alternativeName>
        <fullName evidence="7">S-adenosylmethionine-6-N', N'-adenosyl(rRNA) dimethyltransferase</fullName>
    </alternativeName>
</protein>
<dbReference type="InterPro" id="IPR020598">
    <property type="entry name" value="rRNA_Ade_methylase_Trfase_N"/>
</dbReference>
<dbReference type="AlphaFoldDB" id="A0A0G1ENC3"/>
<dbReference type="InterPro" id="IPR011530">
    <property type="entry name" value="rRNA_adenine_dimethylase"/>
</dbReference>
<evidence type="ECO:0000256" key="2">
    <source>
        <dbReference type="ARBA" id="ARBA00022552"/>
    </source>
</evidence>
<comment type="function">
    <text evidence="7">Specifically dimethylates two adjacent adenosines (A1518 and A1519) in the loop of a conserved hairpin near the 3'-end of 16S rRNA in the 30S particle. May play a critical role in biogenesis of 30S subunits.</text>
</comment>
<dbReference type="HAMAP" id="MF_00607">
    <property type="entry name" value="16SrRNA_methyltr_A"/>
    <property type="match status" value="1"/>
</dbReference>
<dbReference type="GO" id="GO:0003723">
    <property type="term" value="F:RNA binding"/>
    <property type="evidence" value="ECO:0007669"/>
    <property type="project" value="UniProtKB-UniRule"/>
</dbReference>
<evidence type="ECO:0000256" key="6">
    <source>
        <dbReference type="ARBA" id="ARBA00022884"/>
    </source>
</evidence>
<evidence type="ECO:0000313" key="10">
    <source>
        <dbReference type="EMBL" id="KKT11485.1"/>
    </source>
</evidence>
<dbReference type="InterPro" id="IPR029063">
    <property type="entry name" value="SAM-dependent_MTases_sf"/>
</dbReference>
<accession>A0A0G1ENC3</accession>
<dbReference type="SUPFAM" id="SSF53335">
    <property type="entry name" value="S-adenosyl-L-methionine-dependent methyltransferases"/>
    <property type="match status" value="1"/>
</dbReference>
<comment type="subcellular location">
    <subcellularLocation>
        <location evidence="7">Cytoplasm</location>
    </subcellularLocation>
</comment>
<dbReference type="InterPro" id="IPR020596">
    <property type="entry name" value="rRNA_Ade_Mease_Trfase_CS"/>
</dbReference>
<feature type="binding site" evidence="7 8">
    <location>
        <position position="71"/>
    </location>
    <ligand>
        <name>S-adenosyl-L-methionine</name>
        <dbReference type="ChEBI" id="CHEBI:59789"/>
    </ligand>
</feature>
<feature type="binding site" evidence="7 8">
    <location>
        <position position="120"/>
    </location>
    <ligand>
        <name>S-adenosyl-L-methionine</name>
        <dbReference type="ChEBI" id="CHEBI:59789"/>
    </ligand>
</feature>
<proteinExistence type="inferred from homology"/>
<keyword evidence="1 7" id="KW-0963">Cytoplasm</keyword>
<organism evidence="10 11">
    <name type="scientific">Candidatus Nomurabacteria bacterium GW2011_GWF2_43_24</name>
    <dbReference type="NCBI Taxonomy" id="1618778"/>
    <lineage>
        <taxon>Bacteria</taxon>
        <taxon>Candidatus Nomuraibacteriota</taxon>
    </lineage>
</organism>
<dbReference type="Gene3D" id="3.40.50.150">
    <property type="entry name" value="Vaccinia Virus protein VP39"/>
    <property type="match status" value="1"/>
</dbReference>
<dbReference type="InterPro" id="IPR023165">
    <property type="entry name" value="rRNA_Ade_diMease-like_C"/>
</dbReference>
<dbReference type="EC" id="2.1.1.182" evidence="7"/>
<feature type="binding site" evidence="7 8">
    <location>
        <position position="44"/>
    </location>
    <ligand>
        <name>S-adenosyl-L-methionine</name>
        <dbReference type="ChEBI" id="CHEBI:59789"/>
    </ligand>
</feature>
<evidence type="ECO:0000256" key="1">
    <source>
        <dbReference type="ARBA" id="ARBA00022490"/>
    </source>
</evidence>
<dbReference type="PANTHER" id="PTHR11727">
    <property type="entry name" value="DIMETHYLADENOSINE TRANSFERASE"/>
    <property type="match status" value="1"/>
</dbReference>
<feature type="binding site" evidence="7 8">
    <location>
        <position position="92"/>
    </location>
    <ligand>
        <name>S-adenosyl-L-methionine</name>
        <dbReference type="ChEBI" id="CHEBI:59789"/>
    </ligand>
</feature>
<feature type="binding site" evidence="7 8">
    <location>
        <position position="46"/>
    </location>
    <ligand>
        <name>S-adenosyl-L-methionine</name>
        <dbReference type="ChEBI" id="CHEBI:59789"/>
    </ligand>
</feature>
<dbReference type="SMART" id="SM00650">
    <property type="entry name" value="rADc"/>
    <property type="match status" value="1"/>
</dbReference>
<dbReference type="Gene3D" id="1.10.8.100">
    <property type="entry name" value="Ribosomal RNA adenine dimethylase-like, domain 2"/>
    <property type="match status" value="1"/>
</dbReference>
<keyword evidence="4 7" id="KW-0808">Transferase</keyword>
<gene>
    <name evidence="7" type="primary">rsmA</name>
    <name evidence="7" type="synonym">ksgA</name>
    <name evidence="10" type="ORF">UV91_C0005G0033</name>
</gene>
<evidence type="ECO:0000256" key="8">
    <source>
        <dbReference type="PROSITE-ProRule" id="PRU01026"/>
    </source>
</evidence>
<evidence type="ECO:0000313" key="11">
    <source>
        <dbReference type="Proteomes" id="UP000033907"/>
    </source>
</evidence>
<dbReference type="CDD" id="cd02440">
    <property type="entry name" value="AdoMet_MTases"/>
    <property type="match status" value="1"/>
</dbReference>
<keyword evidence="6 7" id="KW-0694">RNA-binding</keyword>